<keyword evidence="5" id="KW-1185">Reference proteome</keyword>
<protein>
    <submittedName>
        <fullName evidence="4">Glycosyl hydrolase family 16</fullName>
    </submittedName>
</protein>
<dbReference type="Gene3D" id="2.60.120.200">
    <property type="match status" value="1"/>
</dbReference>
<feature type="domain" description="GH16" evidence="3">
    <location>
        <begin position="18"/>
        <end position="269"/>
    </location>
</feature>
<keyword evidence="4" id="KW-0378">Hydrolase</keyword>
<dbReference type="PANTHER" id="PTHR10963">
    <property type="entry name" value="GLYCOSYL HYDROLASE-RELATED"/>
    <property type="match status" value="1"/>
</dbReference>
<dbReference type="Proteomes" id="UP000319949">
    <property type="component" value="Unassembled WGS sequence"/>
</dbReference>
<dbReference type="PANTHER" id="PTHR10963:SF55">
    <property type="entry name" value="GLYCOSIDE HYDROLASE FAMILY 16 PROTEIN"/>
    <property type="match status" value="1"/>
</dbReference>
<sequence>MTLSAPAGYSSSDLVFQEDFSGTTLSSYWHTYLTSNAANGWAWNSNGSGGSGMGNQNNAEYDMPSQVSVSNGMLDLTAIRQPVNGIAGGTPYTFPVTSGSVTSYNNFEFNGGYLQISMKAPSGDGAWPALWLLPGAGAGSSGDNFEIDMQEGGMLGSGPANQNFAWHLHTPSGTFGGVVNTGVDLTADFHTYAIDWQPGKSITWYLDGKQVGQVTSAQAPIPNEPMELMLSNTVANSSTSGWHTALDSSTPSTMQMQIDSIQLYQKAGSGETVKGANVTPGTPTTPTVTPAVTQATASPSTGIEHAGDVITLSLAFNEAVTVTGTPTLSLNDGNVATYAGGSGTSTLTFKTTVAATDTNTSALAITGVNLPSGAAIKDASGVAANLSGAVKTFTGLQIDPVLPAVTQATAAPGTGIEHAGDVITLSLAFNEAVTVTGTPTLALNDGNVATYAGGSGTSTLTFKTTVAATDTNTSALAITGVNLPSGTAIKDASGVAANLSGAVKTFTGLQIDPILPAVTQATATPGTGTEHVGDTITLALGFNEAVTVTGTPTLSLNDGGTATYAGGSGTSTLTFTTTVASTNTSTSALAITGVNLASGAAIKDASGVAANLAGAVKTFSGLQIDPTSTAPTTPTTPTTPPPDVVTPVLTIADDSLWVAGRGGTVDLGTKVTTTDSNDVVTVHITGLPKYETITDKLDGQTFRGKDITLTAAQVDSGLTLTSTYRGGGHPVATLTMTASAKDPSTGAVATAAPQTITVTDPRPTTTTTTSSHDHHSATGHQVVATTAASPTTSQAIEPADHQPTAAAIAGLASRGFALLQQHFDPSARTLATASADPIVAADHPSATGTAMASLASQSFALLNQYLAGHTGQVDPGQIIAAVSQGTGWAHDALLARPQH</sequence>
<evidence type="ECO:0000313" key="4">
    <source>
        <dbReference type="EMBL" id="TWB01459.1"/>
    </source>
</evidence>
<dbReference type="GO" id="GO:0005975">
    <property type="term" value="P:carbohydrate metabolic process"/>
    <property type="evidence" value="ECO:0007669"/>
    <property type="project" value="InterPro"/>
</dbReference>
<comment type="similarity">
    <text evidence="1">Belongs to the glycosyl hydrolase 16 family.</text>
</comment>
<dbReference type="PROSITE" id="PS51762">
    <property type="entry name" value="GH16_2"/>
    <property type="match status" value="1"/>
</dbReference>
<dbReference type="InterPro" id="IPR050546">
    <property type="entry name" value="Glycosyl_Hydrlase_16"/>
</dbReference>
<evidence type="ECO:0000259" key="3">
    <source>
        <dbReference type="PROSITE" id="PS51762"/>
    </source>
</evidence>
<dbReference type="InterPro" id="IPR013320">
    <property type="entry name" value="ConA-like_dom_sf"/>
</dbReference>
<reference evidence="4 5" key="1">
    <citation type="submission" date="2019-06" db="EMBL/GenBank/DDBJ databases">
        <title>Genomic Encyclopedia of Type Strains, Phase IV (KMG-V): Genome sequencing to study the core and pangenomes of soil and plant-associated prokaryotes.</title>
        <authorList>
            <person name="Whitman W."/>
        </authorList>
    </citation>
    <scope>NUCLEOTIDE SEQUENCE [LARGE SCALE GENOMIC DNA]</scope>
    <source>
        <strain evidence="4 5">BR 510</strain>
    </source>
</reference>
<comment type="caution">
    <text evidence="4">The sequence shown here is derived from an EMBL/GenBank/DDBJ whole genome shotgun (WGS) entry which is preliminary data.</text>
</comment>
<dbReference type="InterPro" id="IPR000757">
    <property type="entry name" value="Beta-glucanase-like"/>
</dbReference>
<feature type="region of interest" description="Disordered" evidence="2">
    <location>
        <begin position="740"/>
        <end position="779"/>
    </location>
</feature>
<dbReference type="STRING" id="1803665.GCA_001641335_00402"/>
<dbReference type="CDD" id="cd08023">
    <property type="entry name" value="GH16_laminarinase_like"/>
    <property type="match status" value="1"/>
</dbReference>
<accession>A0A560DWI5</accession>
<dbReference type="EMBL" id="VITK01000003">
    <property type="protein sequence ID" value="TWB01459.1"/>
    <property type="molecule type" value="Genomic_DNA"/>
</dbReference>
<gene>
    <name evidence="4" type="ORF">FBZ96_103231</name>
</gene>
<dbReference type="RefSeq" id="WP_145660521.1">
    <property type="nucleotide sequence ID" value="NZ_VITK01000003.1"/>
</dbReference>
<dbReference type="GO" id="GO:0004553">
    <property type="term" value="F:hydrolase activity, hydrolyzing O-glycosyl compounds"/>
    <property type="evidence" value="ECO:0007669"/>
    <property type="project" value="InterPro"/>
</dbReference>
<evidence type="ECO:0000256" key="1">
    <source>
        <dbReference type="ARBA" id="ARBA00006865"/>
    </source>
</evidence>
<name>A0A560DWI5_9BRAD</name>
<evidence type="ECO:0000256" key="2">
    <source>
        <dbReference type="SAM" id="MobiDB-lite"/>
    </source>
</evidence>
<dbReference type="Pfam" id="PF00722">
    <property type="entry name" value="Glyco_hydro_16"/>
    <property type="match status" value="1"/>
</dbReference>
<organism evidence="4 5">
    <name type="scientific">Bradyrhizobium stylosanthis</name>
    <dbReference type="NCBI Taxonomy" id="1803665"/>
    <lineage>
        <taxon>Bacteria</taxon>
        <taxon>Pseudomonadati</taxon>
        <taxon>Pseudomonadota</taxon>
        <taxon>Alphaproteobacteria</taxon>
        <taxon>Hyphomicrobiales</taxon>
        <taxon>Nitrobacteraceae</taxon>
        <taxon>Bradyrhizobium</taxon>
    </lineage>
</organism>
<proteinExistence type="inferred from homology"/>
<feature type="compositionally biased region" description="Low complexity" evidence="2">
    <location>
        <begin position="755"/>
        <end position="770"/>
    </location>
</feature>
<evidence type="ECO:0000313" key="5">
    <source>
        <dbReference type="Proteomes" id="UP000319949"/>
    </source>
</evidence>
<dbReference type="OrthoDB" id="8230424at2"/>
<dbReference type="SUPFAM" id="SSF49899">
    <property type="entry name" value="Concanavalin A-like lectins/glucanases"/>
    <property type="match status" value="1"/>
</dbReference>
<dbReference type="AlphaFoldDB" id="A0A560DWI5"/>